<dbReference type="Pfam" id="PF00249">
    <property type="entry name" value="Myb_DNA-binding"/>
    <property type="match status" value="2"/>
</dbReference>
<gene>
    <name evidence="8" type="ORF">AAHA92_27405</name>
</gene>
<dbReference type="CDD" id="cd00167">
    <property type="entry name" value="SANT"/>
    <property type="match status" value="2"/>
</dbReference>
<organism evidence="8 9">
    <name type="scientific">Salvia divinorum</name>
    <name type="common">Maria pastora</name>
    <name type="synonym">Diviner's sage</name>
    <dbReference type="NCBI Taxonomy" id="28513"/>
    <lineage>
        <taxon>Eukaryota</taxon>
        <taxon>Viridiplantae</taxon>
        <taxon>Streptophyta</taxon>
        <taxon>Embryophyta</taxon>
        <taxon>Tracheophyta</taxon>
        <taxon>Spermatophyta</taxon>
        <taxon>Magnoliopsida</taxon>
        <taxon>eudicotyledons</taxon>
        <taxon>Gunneridae</taxon>
        <taxon>Pentapetalae</taxon>
        <taxon>asterids</taxon>
        <taxon>lamiids</taxon>
        <taxon>Lamiales</taxon>
        <taxon>Lamiaceae</taxon>
        <taxon>Nepetoideae</taxon>
        <taxon>Mentheae</taxon>
        <taxon>Salviinae</taxon>
        <taxon>Salvia</taxon>
        <taxon>Salvia subgen. Calosphace</taxon>
    </lineage>
</organism>
<dbReference type="PANTHER" id="PTHR10641">
    <property type="entry name" value="MYB FAMILY TRANSCRIPTION FACTOR"/>
    <property type="match status" value="1"/>
</dbReference>
<reference evidence="8 9" key="1">
    <citation type="submission" date="2024-06" db="EMBL/GenBank/DDBJ databases">
        <title>A chromosome level genome sequence of Diviner's sage (Salvia divinorum).</title>
        <authorList>
            <person name="Ford S.A."/>
            <person name="Ro D.-K."/>
            <person name="Ness R.W."/>
            <person name="Phillips M.A."/>
        </authorList>
    </citation>
    <scope>NUCLEOTIDE SEQUENCE [LARGE SCALE GENOMIC DNA]</scope>
    <source>
        <strain evidence="8">SAF-2024a</strain>
        <tissue evidence="8">Leaf</tissue>
    </source>
</reference>
<evidence type="ECO:0000256" key="2">
    <source>
        <dbReference type="ARBA" id="ARBA00022737"/>
    </source>
</evidence>
<evidence type="ECO:0000313" key="9">
    <source>
        <dbReference type="Proteomes" id="UP001567538"/>
    </source>
</evidence>
<evidence type="ECO:0000256" key="1">
    <source>
        <dbReference type="ARBA" id="ARBA00004123"/>
    </source>
</evidence>
<evidence type="ECO:0000259" key="7">
    <source>
        <dbReference type="PROSITE" id="PS51294"/>
    </source>
</evidence>
<evidence type="ECO:0000313" key="8">
    <source>
        <dbReference type="EMBL" id="KAL1538694.1"/>
    </source>
</evidence>
<keyword evidence="4" id="KW-0539">Nucleus</keyword>
<feature type="domain" description="HTH myb-type" evidence="7">
    <location>
        <begin position="66"/>
        <end position="116"/>
    </location>
</feature>
<dbReference type="SUPFAM" id="SSF46689">
    <property type="entry name" value="Homeodomain-like"/>
    <property type="match status" value="1"/>
</dbReference>
<dbReference type="InterPro" id="IPR009057">
    <property type="entry name" value="Homeodomain-like_sf"/>
</dbReference>
<feature type="domain" description="Myb-like" evidence="6">
    <location>
        <begin position="62"/>
        <end position="112"/>
    </location>
</feature>
<proteinExistence type="predicted"/>
<name>A0ABD1G3J5_SALDI</name>
<dbReference type="EMBL" id="JBEAFC010000010">
    <property type="protein sequence ID" value="KAL1538694.1"/>
    <property type="molecule type" value="Genomic_DNA"/>
</dbReference>
<evidence type="ECO:0000256" key="4">
    <source>
        <dbReference type="ARBA" id="ARBA00023242"/>
    </source>
</evidence>
<comment type="function">
    <text evidence="5">Transcription factor.</text>
</comment>
<dbReference type="AlphaFoldDB" id="A0ABD1G3J5"/>
<dbReference type="Gene3D" id="1.10.10.60">
    <property type="entry name" value="Homeodomain-like"/>
    <property type="match status" value="2"/>
</dbReference>
<dbReference type="PANTHER" id="PTHR10641:SF1376">
    <property type="entry name" value="MYB-RELATED PROTEIN 306-LIKE"/>
    <property type="match status" value="1"/>
</dbReference>
<dbReference type="PROSITE" id="PS50090">
    <property type="entry name" value="MYB_LIKE"/>
    <property type="match status" value="2"/>
</dbReference>
<dbReference type="InterPro" id="IPR015495">
    <property type="entry name" value="Myb_TF_plants"/>
</dbReference>
<keyword evidence="3" id="KW-0238">DNA-binding</keyword>
<sequence>MGRPPCCDKIGVKKGSWTPEEDIILVSYVQEHGPGNWRAVPATTGLRRCSKSCRLRWTNYLRPGIKRGSFTLHEEKMIIQLQALLGNKWAAIASYLPERTDNDIKNYWNTHMKKKLKKLQSASIVETSVNDSKSHSISRGQWEKRLQDDITTAKQALRDALSSENTADSPSSAAVYASSTENIARLLKNWVKAEPNESKCSSNVSTTVDSVCSKEEDVSGAFESIFGLESLEASNSDEFSRSASPLAVVGEIKQEEDSTSTLSVLENWLLDFEMKDYLTDVSFDENLV</sequence>
<comment type="caution">
    <text evidence="8">The sequence shown here is derived from an EMBL/GenBank/DDBJ whole genome shotgun (WGS) entry which is preliminary data.</text>
</comment>
<keyword evidence="2" id="KW-0677">Repeat</keyword>
<dbReference type="Proteomes" id="UP001567538">
    <property type="component" value="Unassembled WGS sequence"/>
</dbReference>
<dbReference type="FunFam" id="1.10.10.60:FF:000001">
    <property type="entry name" value="MYB-related transcription factor"/>
    <property type="match status" value="1"/>
</dbReference>
<dbReference type="InterPro" id="IPR001005">
    <property type="entry name" value="SANT/Myb"/>
</dbReference>
<evidence type="ECO:0000256" key="3">
    <source>
        <dbReference type="ARBA" id="ARBA00023125"/>
    </source>
</evidence>
<feature type="domain" description="HTH myb-type" evidence="7">
    <location>
        <begin position="9"/>
        <end position="65"/>
    </location>
</feature>
<evidence type="ECO:0000256" key="5">
    <source>
        <dbReference type="ARBA" id="ARBA00057804"/>
    </source>
</evidence>
<feature type="domain" description="Myb-like" evidence="6">
    <location>
        <begin position="9"/>
        <end position="61"/>
    </location>
</feature>
<dbReference type="InterPro" id="IPR017930">
    <property type="entry name" value="Myb_dom"/>
</dbReference>
<dbReference type="GO" id="GO:0003677">
    <property type="term" value="F:DNA binding"/>
    <property type="evidence" value="ECO:0007669"/>
    <property type="project" value="UniProtKB-KW"/>
</dbReference>
<dbReference type="GO" id="GO:0005634">
    <property type="term" value="C:nucleus"/>
    <property type="evidence" value="ECO:0007669"/>
    <property type="project" value="UniProtKB-SubCell"/>
</dbReference>
<dbReference type="SMART" id="SM00717">
    <property type="entry name" value="SANT"/>
    <property type="match status" value="2"/>
</dbReference>
<dbReference type="PROSITE" id="PS51294">
    <property type="entry name" value="HTH_MYB"/>
    <property type="match status" value="2"/>
</dbReference>
<evidence type="ECO:0000259" key="6">
    <source>
        <dbReference type="PROSITE" id="PS50090"/>
    </source>
</evidence>
<comment type="subcellular location">
    <subcellularLocation>
        <location evidence="1">Nucleus</location>
    </subcellularLocation>
</comment>
<protein>
    <submittedName>
        <fullName evidence="8">Myb-related protein 306-like protein</fullName>
    </submittedName>
</protein>
<accession>A0ABD1G3J5</accession>
<keyword evidence="9" id="KW-1185">Reference proteome</keyword>